<accession>A0A0K8RGZ7</accession>
<feature type="compositionally biased region" description="Polar residues" evidence="1">
    <location>
        <begin position="105"/>
        <end position="116"/>
    </location>
</feature>
<evidence type="ECO:0000256" key="2">
    <source>
        <dbReference type="SAM" id="SignalP"/>
    </source>
</evidence>
<feature type="signal peptide" evidence="2">
    <location>
        <begin position="1"/>
        <end position="24"/>
    </location>
</feature>
<keyword evidence="2" id="KW-0732">Signal</keyword>
<dbReference type="EMBL" id="GADI01003371">
    <property type="protein sequence ID" value="JAA70437.1"/>
    <property type="molecule type" value="mRNA"/>
</dbReference>
<proteinExistence type="evidence at transcript level"/>
<feature type="region of interest" description="Disordered" evidence="1">
    <location>
        <begin position="40"/>
        <end position="121"/>
    </location>
</feature>
<feature type="compositionally biased region" description="Polar residues" evidence="1">
    <location>
        <begin position="46"/>
        <end position="57"/>
    </location>
</feature>
<organism evidence="3">
    <name type="scientific">Ixodes ricinus</name>
    <name type="common">Common tick</name>
    <name type="synonym">Acarus ricinus</name>
    <dbReference type="NCBI Taxonomy" id="34613"/>
    <lineage>
        <taxon>Eukaryota</taxon>
        <taxon>Metazoa</taxon>
        <taxon>Ecdysozoa</taxon>
        <taxon>Arthropoda</taxon>
        <taxon>Chelicerata</taxon>
        <taxon>Arachnida</taxon>
        <taxon>Acari</taxon>
        <taxon>Parasitiformes</taxon>
        <taxon>Ixodida</taxon>
        <taxon>Ixodoidea</taxon>
        <taxon>Ixodidae</taxon>
        <taxon>Ixodinae</taxon>
        <taxon>Ixodes</taxon>
    </lineage>
</organism>
<evidence type="ECO:0000313" key="3">
    <source>
        <dbReference type="EMBL" id="JAA70437.1"/>
    </source>
</evidence>
<dbReference type="AlphaFoldDB" id="A0A0K8RGZ7"/>
<feature type="chain" id="PRO_5005517905" evidence="2">
    <location>
        <begin position="25"/>
        <end position="168"/>
    </location>
</feature>
<protein>
    <submittedName>
        <fullName evidence="3">Putative secreted protein</fullName>
    </submittedName>
</protein>
<evidence type="ECO:0000256" key="1">
    <source>
        <dbReference type="SAM" id="MobiDB-lite"/>
    </source>
</evidence>
<feature type="compositionally biased region" description="Acidic residues" evidence="1">
    <location>
        <begin position="86"/>
        <end position="98"/>
    </location>
</feature>
<reference evidence="3" key="1">
    <citation type="submission" date="2012-12" db="EMBL/GenBank/DDBJ databases">
        <title>Identification and characterization of a phenylalanine ammonia-lyase gene family in Isatis indigotica Fort.</title>
        <authorList>
            <person name="Liu Q."/>
            <person name="Chen J."/>
            <person name="Zhou X."/>
            <person name="Di P."/>
            <person name="Xiao Y."/>
            <person name="Xuan H."/>
            <person name="Zhang L."/>
            <person name="Chen W."/>
        </authorList>
    </citation>
    <scope>NUCLEOTIDE SEQUENCE</scope>
    <source>
        <tissue evidence="3">Salivary gland</tissue>
    </source>
</reference>
<sequence>MPKILNNIFLVAALAALQSGASSGFHPMVSGYFRYDDPVPSLAHSPRQSTGTHNSEGLTDPEKKPENETADVTPGGVKPENTGTADDYDEDDDDDDYDVSGVITLGTQAPTTSTTPKAGINTPAAQPIEAAVYVPDAPRIPKVCTAYGHCASGQEPELRYFYNQYTER</sequence>
<name>A0A0K8RGZ7_IXORI</name>